<gene>
    <name evidence="2" type="ORF">Anas_05416</name>
</gene>
<name>A0A5N5TN89_9CRUS</name>
<evidence type="ECO:0000313" key="3">
    <source>
        <dbReference type="Proteomes" id="UP000326759"/>
    </source>
</evidence>
<keyword evidence="3" id="KW-1185">Reference proteome</keyword>
<dbReference type="Proteomes" id="UP000326759">
    <property type="component" value="Unassembled WGS sequence"/>
</dbReference>
<reference evidence="2 3" key="1">
    <citation type="journal article" date="2019" name="PLoS Biol.">
        <title>Sex chromosomes control vertical transmission of feminizing Wolbachia symbionts in an isopod.</title>
        <authorList>
            <person name="Becking T."/>
            <person name="Chebbi M.A."/>
            <person name="Giraud I."/>
            <person name="Moumen B."/>
            <person name="Laverre T."/>
            <person name="Caubet Y."/>
            <person name="Peccoud J."/>
            <person name="Gilbert C."/>
            <person name="Cordaux R."/>
        </authorList>
    </citation>
    <scope>NUCLEOTIDE SEQUENCE [LARGE SCALE GENOMIC DNA]</scope>
    <source>
        <strain evidence="2">ANa2</strain>
        <tissue evidence="2">Whole body excluding digestive tract and cuticle</tissue>
    </source>
</reference>
<evidence type="ECO:0000256" key="1">
    <source>
        <dbReference type="SAM" id="SignalP"/>
    </source>
</evidence>
<feature type="signal peptide" evidence="1">
    <location>
        <begin position="1"/>
        <end position="21"/>
    </location>
</feature>
<proteinExistence type="predicted"/>
<comment type="caution">
    <text evidence="2">The sequence shown here is derived from an EMBL/GenBank/DDBJ whole genome shotgun (WGS) entry which is preliminary data.</text>
</comment>
<evidence type="ECO:0000313" key="2">
    <source>
        <dbReference type="EMBL" id="KAB7507616.1"/>
    </source>
</evidence>
<keyword evidence="1" id="KW-0732">Signal</keyword>
<sequence>MQKVAIFFILAGVFSSNLANAGTKEKCEEKGGKYCPGSGYPWSFPLTVFLRNPLPTSDKCLAFTAQSKAEFFTLSRCSLKGKAKVICEIHL</sequence>
<organism evidence="2 3">
    <name type="scientific">Armadillidium nasatum</name>
    <dbReference type="NCBI Taxonomy" id="96803"/>
    <lineage>
        <taxon>Eukaryota</taxon>
        <taxon>Metazoa</taxon>
        <taxon>Ecdysozoa</taxon>
        <taxon>Arthropoda</taxon>
        <taxon>Crustacea</taxon>
        <taxon>Multicrustacea</taxon>
        <taxon>Malacostraca</taxon>
        <taxon>Eumalacostraca</taxon>
        <taxon>Peracarida</taxon>
        <taxon>Isopoda</taxon>
        <taxon>Oniscidea</taxon>
        <taxon>Crinocheta</taxon>
        <taxon>Armadillidiidae</taxon>
        <taxon>Armadillidium</taxon>
    </lineage>
</organism>
<dbReference type="EMBL" id="SEYY01000282">
    <property type="protein sequence ID" value="KAB7507616.1"/>
    <property type="molecule type" value="Genomic_DNA"/>
</dbReference>
<dbReference type="AlphaFoldDB" id="A0A5N5TN89"/>
<feature type="chain" id="PRO_5024369581" evidence="1">
    <location>
        <begin position="22"/>
        <end position="91"/>
    </location>
</feature>
<accession>A0A5N5TN89</accession>
<protein>
    <submittedName>
        <fullName evidence="2">Uncharacterized protein</fullName>
    </submittedName>
</protein>